<accession>A0ACB5RHW4</accession>
<evidence type="ECO:0000313" key="2">
    <source>
        <dbReference type="Proteomes" id="UP001058074"/>
    </source>
</evidence>
<keyword evidence="1" id="KW-0489">Methyltransferase</keyword>
<dbReference type="Proteomes" id="UP001058074">
    <property type="component" value="Unassembled WGS sequence"/>
</dbReference>
<name>A0ACB5RHW4_9CLOT</name>
<sequence length="285" mass="32382">MDIKDVKTQELVKKYNFKFSKSLGQNFLTDGSVLDSIVDGAEVCDEDLVIEIGPGVGTLTAQLLKKAKRVVAIELDEELIPILTEELGDNPNFQLIHKDALKVDFNEIIGEEKSVKLVANLPYYVTTPIIARLLSEGYNFKSLTIMIQKEVAERIDAEPNCKEYGALSIMVQYYCNTKIVRRVPPESFIPRPKVDSIVIRLDRLENPRVDLLNKKLFFEVVRSSFNMRRKTLWNGLKGIGLSKENLEMAFNNANIDMKRRGETLSVEEFAALANEIEKIKNQNKI</sequence>
<gene>
    <name evidence="1" type="primary">rsmA</name>
    <name evidence="1" type="ORF">rsdtw13_39420</name>
</gene>
<comment type="caution">
    <text evidence="1">The sequence shown here is derived from an EMBL/GenBank/DDBJ whole genome shotgun (WGS) entry which is preliminary data.</text>
</comment>
<evidence type="ECO:0000313" key="1">
    <source>
        <dbReference type="EMBL" id="GKX68684.1"/>
    </source>
</evidence>
<proteinExistence type="predicted"/>
<organism evidence="1 2">
    <name type="scientific">Inconstantimicrobium mannanitabidum</name>
    <dbReference type="NCBI Taxonomy" id="1604901"/>
    <lineage>
        <taxon>Bacteria</taxon>
        <taxon>Bacillati</taxon>
        <taxon>Bacillota</taxon>
        <taxon>Clostridia</taxon>
        <taxon>Eubacteriales</taxon>
        <taxon>Clostridiaceae</taxon>
        <taxon>Inconstantimicrobium</taxon>
    </lineage>
</organism>
<protein>
    <submittedName>
        <fullName evidence="1">Ribosomal RNA small subunit methyltransferase A</fullName>
    </submittedName>
</protein>
<keyword evidence="2" id="KW-1185">Reference proteome</keyword>
<keyword evidence="1" id="KW-0808">Transferase</keyword>
<reference evidence="1" key="1">
    <citation type="journal article" date="2025" name="Int. J. Syst. Evol. Microbiol.">
        <title>Inconstantimicrobium mannanitabidum sp. nov., a novel member of the family Clostridiaceae isolated from anoxic soil under the treatment of reductive soil disinfestation.</title>
        <authorList>
            <person name="Ueki A."/>
            <person name="Tonouchi A."/>
            <person name="Honma S."/>
            <person name="Kaku N."/>
            <person name="Ueki K."/>
        </authorList>
    </citation>
    <scope>NUCLEOTIDE SEQUENCE</scope>
    <source>
        <strain evidence="1">TW13</strain>
    </source>
</reference>
<dbReference type="EMBL" id="BROD01000001">
    <property type="protein sequence ID" value="GKX68684.1"/>
    <property type="molecule type" value="Genomic_DNA"/>
</dbReference>